<organism evidence="1 2">
    <name type="scientific">Thamnidium elegans</name>
    <dbReference type="NCBI Taxonomy" id="101142"/>
    <lineage>
        <taxon>Eukaryota</taxon>
        <taxon>Fungi</taxon>
        <taxon>Fungi incertae sedis</taxon>
        <taxon>Mucoromycota</taxon>
        <taxon>Mucoromycotina</taxon>
        <taxon>Mucoromycetes</taxon>
        <taxon>Mucorales</taxon>
        <taxon>Mucorineae</taxon>
        <taxon>Mucoraceae</taxon>
        <taxon>Thamnidium</taxon>
    </lineage>
</organism>
<evidence type="ECO:0000313" key="1">
    <source>
        <dbReference type="EMBL" id="KAG2231668.1"/>
    </source>
</evidence>
<reference evidence="1" key="1">
    <citation type="submission" date="2021-01" db="EMBL/GenBank/DDBJ databases">
        <title>Metabolic potential, ecology and presence of endohyphal bacteria is reflected in genomic diversity of Mucoromycotina.</title>
        <authorList>
            <person name="Muszewska A."/>
            <person name="Okrasinska A."/>
            <person name="Steczkiewicz K."/>
            <person name="Drgas O."/>
            <person name="Orlowska M."/>
            <person name="Perlinska-Lenart U."/>
            <person name="Aleksandrzak-Piekarczyk T."/>
            <person name="Szatraj K."/>
            <person name="Zielenkiewicz U."/>
            <person name="Pilsyk S."/>
            <person name="Malc E."/>
            <person name="Mieczkowski P."/>
            <person name="Kruszewska J.S."/>
            <person name="Biernat P."/>
            <person name="Pawlowska J."/>
        </authorList>
    </citation>
    <scope>NUCLEOTIDE SEQUENCE</scope>
    <source>
        <strain evidence="1">WA0000018081</strain>
    </source>
</reference>
<protein>
    <submittedName>
        <fullName evidence="1">Uncharacterized protein</fullName>
    </submittedName>
</protein>
<dbReference type="Proteomes" id="UP000613177">
    <property type="component" value="Unassembled WGS sequence"/>
</dbReference>
<evidence type="ECO:0000313" key="2">
    <source>
        <dbReference type="Proteomes" id="UP000613177"/>
    </source>
</evidence>
<gene>
    <name evidence="1" type="ORF">INT48_005151</name>
</gene>
<sequence length="393" mass="45704">MPRTRISGFKKDYKFWDYLRASLNRANPDLDYFQFADVYQGTRRATNTHFRDLLIKLSKNQSHKLTKIAQDSMKLFDSREDDCEFGQAYQAYWERRTLDSLRQRVERENRKTIVSHPKENDMDVDYQGEDFLNADDDYREKTSNALKQMSALPSNGRVGHLKIIDLSSESALRILQSEISEDEFNNITNATHIKPIVLSDYAIELSNALQDCSLSPSVLRDTLYTNGFKKGFDSVIHSDAAFIEVATCHFLDLMSSPRNPLNQRALERIAATLFIIFIVNQLFISNNDIIELDWLEREFFATDRAKWDGVLIKVENRSCSADLIEFSEGCNDQTSSTKNQCDITKLYSKLMKVLDGQSSSAARQTFCMRYYNKIRFYSQVFYAQLLLFFFRNR</sequence>
<proteinExistence type="predicted"/>
<accession>A0A8H7VWW3</accession>
<name>A0A8H7VWW3_9FUNG</name>
<comment type="caution">
    <text evidence="1">The sequence shown here is derived from an EMBL/GenBank/DDBJ whole genome shotgun (WGS) entry which is preliminary data.</text>
</comment>
<dbReference type="EMBL" id="JAEPRE010000140">
    <property type="protein sequence ID" value="KAG2231668.1"/>
    <property type="molecule type" value="Genomic_DNA"/>
</dbReference>
<keyword evidence="2" id="KW-1185">Reference proteome</keyword>
<dbReference type="AlphaFoldDB" id="A0A8H7VWW3"/>